<keyword evidence="2" id="KW-1185">Reference proteome</keyword>
<dbReference type="Proteomes" id="UP000237105">
    <property type="component" value="Unassembled WGS sequence"/>
</dbReference>
<sequence>MQYAKGINTPMTSGKKLSCYGSDSDKDAQLYRSVVGALQYAIITRTKIAYSVNRVCQFMQNPLESHWVVVKRKFRYLAGTLDSGLYLKKSDRLQLAGFCDANWASDPDDRRSTSGYCVYFGPNIIAWQSKKKATISCSSTEAKYRSLANLVAEMTWISLYYLNYKSLC</sequence>
<dbReference type="PANTHER" id="PTHR11439">
    <property type="entry name" value="GAG-POL-RELATED RETROTRANSPOSON"/>
    <property type="match status" value="1"/>
</dbReference>
<dbReference type="EMBL" id="JXTB01000098">
    <property type="protein sequence ID" value="PON64104.1"/>
    <property type="molecule type" value="Genomic_DNA"/>
</dbReference>
<dbReference type="AlphaFoldDB" id="A0A2P5CSS9"/>
<dbReference type="PANTHER" id="PTHR11439:SF455">
    <property type="entry name" value="RLK (RECEPTOR-LIKE PROTEIN KINASE) 8, PUTATIVE-RELATED"/>
    <property type="match status" value="1"/>
</dbReference>
<protein>
    <submittedName>
        <fullName evidence="1">Uncharacterized protein</fullName>
    </submittedName>
</protein>
<dbReference type="CDD" id="cd09272">
    <property type="entry name" value="RNase_HI_RT_Ty1"/>
    <property type="match status" value="1"/>
</dbReference>
<evidence type="ECO:0000313" key="2">
    <source>
        <dbReference type="Proteomes" id="UP000237105"/>
    </source>
</evidence>
<comment type="caution">
    <text evidence="1">The sequence shown here is derived from an EMBL/GenBank/DDBJ whole genome shotgun (WGS) entry which is preliminary data.</text>
</comment>
<evidence type="ECO:0000313" key="1">
    <source>
        <dbReference type="EMBL" id="PON64104.1"/>
    </source>
</evidence>
<gene>
    <name evidence="1" type="ORF">PanWU01x14_126260</name>
</gene>
<organism evidence="1 2">
    <name type="scientific">Parasponia andersonii</name>
    <name type="common">Sponia andersonii</name>
    <dbReference type="NCBI Taxonomy" id="3476"/>
    <lineage>
        <taxon>Eukaryota</taxon>
        <taxon>Viridiplantae</taxon>
        <taxon>Streptophyta</taxon>
        <taxon>Embryophyta</taxon>
        <taxon>Tracheophyta</taxon>
        <taxon>Spermatophyta</taxon>
        <taxon>Magnoliopsida</taxon>
        <taxon>eudicotyledons</taxon>
        <taxon>Gunneridae</taxon>
        <taxon>Pentapetalae</taxon>
        <taxon>rosids</taxon>
        <taxon>fabids</taxon>
        <taxon>Rosales</taxon>
        <taxon>Cannabaceae</taxon>
        <taxon>Parasponia</taxon>
    </lineage>
</organism>
<accession>A0A2P5CSS9</accession>
<name>A0A2P5CSS9_PARAD</name>
<reference evidence="2" key="1">
    <citation type="submission" date="2016-06" db="EMBL/GenBank/DDBJ databases">
        <title>Parallel loss of symbiosis genes in relatives of nitrogen-fixing non-legume Parasponia.</title>
        <authorList>
            <person name="Van Velzen R."/>
            <person name="Holmer R."/>
            <person name="Bu F."/>
            <person name="Rutten L."/>
            <person name="Van Zeijl A."/>
            <person name="Liu W."/>
            <person name="Santuari L."/>
            <person name="Cao Q."/>
            <person name="Sharma T."/>
            <person name="Shen D."/>
            <person name="Roswanjaya Y."/>
            <person name="Wardhani T."/>
            <person name="Kalhor M.S."/>
            <person name="Jansen J."/>
            <person name="Van den Hoogen J."/>
            <person name="Gungor B."/>
            <person name="Hartog M."/>
            <person name="Hontelez J."/>
            <person name="Verver J."/>
            <person name="Yang W.-C."/>
            <person name="Schijlen E."/>
            <person name="Repin R."/>
            <person name="Schilthuizen M."/>
            <person name="Schranz E."/>
            <person name="Heidstra R."/>
            <person name="Miyata K."/>
            <person name="Fedorova E."/>
            <person name="Kohlen W."/>
            <person name="Bisseling T."/>
            <person name="Smit S."/>
            <person name="Geurts R."/>
        </authorList>
    </citation>
    <scope>NUCLEOTIDE SEQUENCE [LARGE SCALE GENOMIC DNA]</scope>
    <source>
        <strain evidence="2">cv. WU1-14</strain>
    </source>
</reference>
<proteinExistence type="predicted"/>
<dbReference type="STRING" id="3476.A0A2P5CSS9"/>
<dbReference type="OrthoDB" id="1163908at2759"/>